<evidence type="ECO:0008006" key="11">
    <source>
        <dbReference type="Google" id="ProtNLM"/>
    </source>
</evidence>
<sequence>MELLFLRWILGALPLLGLVVWRWNEFWYVLPLKFRASNHITAKLPPGHMGLPFVGELFIFLWYFKIVRRPDDFINSKRKKYGDGVGLYRTHFLGSPSIISCSPEVNKFVLQSDDKFILEWTDPNLLGQNSLVVVQGKAHSRLRSFVINSINRPSALRLTAAQVQPRIVAALNSWAQTGKVKAYKEVKKVTYENIGKLFVSLEPGPRLDALEKLFHGVVKGVKAHPFNFPGSAFHHARRCREKLNEIFKVELEKKKKENGVGTRNDLMDGLMQIKDEEGNQLSDQEVIDNIVTLVIAGYESTSLASMWAVYYLAKYPDVLNRLREENMAISKKDRGDFITIEDISQLKYTNMVVEETIRLANISAFLFRKATEEVEYKGYRIPKNWKVILWIRYLHTNPENYEDPLCFNPDRWNTSVRPGAYQVFGGGSRICAGNMLARTQLAILMHHLSVGYKWELVNPKAGMVYLPHPAPADGVEVTFNRI</sequence>
<dbReference type="PROSITE" id="PS00086">
    <property type="entry name" value="CYTOCHROME_P450"/>
    <property type="match status" value="1"/>
</dbReference>
<dbReference type="InterPro" id="IPR001128">
    <property type="entry name" value="Cyt_P450"/>
</dbReference>
<dbReference type="PRINTS" id="PR00385">
    <property type="entry name" value="P450"/>
</dbReference>
<name>A0A067K503_JATCU</name>
<keyword evidence="6 7" id="KW-0408">Iron</keyword>
<dbReference type="AlphaFoldDB" id="A0A067K503"/>
<dbReference type="InterPro" id="IPR002401">
    <property type="entry name" value="Cyt_P450_E_grp-I"/>
</dbReference>
<evidence type="ECO:0000256" key="2">
    <source>
        <dbReference type="ARBA" id="ARBA00010617"/>
    </source>
</evidence>
<keyword evidence="3" id="KW-0812">Transmembrane</keyword>
<dbReference type="Pfam" id="PF00067">
    <property type="entry name" value="p450"/>
    <property type="match status" value="1"/>
</dbReference>
<dbReference type="GO" id="GO:0016125">
    <property type="term" value="P:sterol metabolic process"/>
    <property type="evidence" value="ECO:0007669"/>
    <property type="project" value="TreeGrafter"/>
</dbReference>
<dbReference type="PRINTS" id="PR00463">
    <property type="entry name" value="EP450I"/>
</dbReference>
<dbReference type="EMBL" id="KK914632">
    <property type="protein sequence ID" value="KDP31197.1"/>
    <property type="molecule type" value="Genomic_DNA"/>
</dbReference>
<evidence type="ECO:0000256" key="7">
    <source>
        <dbReference type="PIRSR" id="PIRSR602401-1"/>
    </source>
</evidence>
<dbReference type="GO" id="GO:0004497">
    <property type="term" value="F:monooxygenase activity"/>
    <property type="evidence" value="ECO:0007669"/>
    <property type="project" value="UniProtKB-KW"/>
</dbReference>
<dbReference type="GO" id="GO:0005506">
    <property type="term" value="F:iron ion binding"/>
    <property type="evidence" value="ECO:0007669"/>
    <property type="project" value="InterPro"/>
</dbReference>
<feature type="binding site" description="axial binding residue" evidence="7">
    <location>
        <position position="431"/>
    </location>
    <ligand>
        <name>heme</name>
        <dbReference type="ChEBI" id="CHEBI:30413"/>
    </ligand>
    <ligandPart>
        <name>Fe</name>
        <dbReference type="ChEBI" id="CHEBI:18248"/>
    </ligandPart>
</feature>
<evidence type="ECO:0000256" key="5">
    <source>
        <dbReference type="ARBA" id="ARBA00022989"/>
    </source>
</evidence>
<dbReference type="GO" id="GO:0010268">
    <property type="term" value="P:brassinosteroid homeostasis"/>
    <property type="evidence" value="ECO:0007669"/>
    <property type="project" value="TreeGrafter"/>
</dbReference>
<comment type="cofactor">
    <cofactor evidence="7">
        <name>heme</name>
        <dbReference type="ChEBI" id="CHEBI:30413"/>
    </cofactor>
</comment>
<keyword evidence="4 7" id="KW-0479">Metal-binding</keyword>
<keyword evidence="10" id="KW-1185">Reference proteome</keyword>
<dbReference type="SUPFAM" id="SSF48264">
    <property type="entry name" value="Cytochrome P450"/>
    <property type="match status" value="1"/>
</dbReference>
<dbReference type="Gene3D" id="1.10.630.10">
    <property type="entry name" value="Cytochrome P450"/>
    <property type="match status" value="1"/>
</dbReference>
<keyword evidence="8" id="KW-0560">Oxidoreductase</keyword>
<keyword evidence="5" id="KW-1133">Transmembrane helix</keyword>
<evidence type="ECO:0000256" key="3">
    <source>
        <dbReference type="ARBA" id="ARBA00022692"/>
    </source>
</evidence>
<dbReference type="GO" id="GO:0016132">
    <property type="term" value="P:brassinosteroid biosynthetic process"/>
    <property type="evidence" value="ECO:0007669"/>
    <property type="project" value="TreeGrafter"/>
</dbReference>
<keyword evidence="7 8" id="KW-0349">Heme</keyword>
<dbReference type="GO" id="GO:0016705">
    <property type="term" value="F:oxidoreductase activity, acting on paired donors, with incorporation or reduction of molecular oxygen"/>
    <property type="evidence" value="ECO:0007669"/>
    <property type="project" value="InterPro"/>
</dbReference>
<dbReference type="InterPro" id="IPR017972">
    <property type="entry name" value="Cyt_P450_CS"/>
</dbReference>
<dbReference type="GO" id="GO:0016020">
    <property type="term" value="C:membrane"/>
    <property type="evidence" value="ECO:0007669"/>
    <property type="project" value="UniProtKB-SubCell"/>
</dbReference>
<evidence type="ECO:0000256" key="8">
    <source>
        <dbReference type="RuleBase" id="RU000461"/>
    </source>
</evidence>
<dbReference type="InterPro" id="IPR036396">
    <property type="entry name" value="Cyt_P450_sf"/>
</dbReference>
<keyword evidence="5" id="KW-0472">Membrane</keyword>
<dbReference type="PANTHER" id="PTHR24286">
    <property type="entry name" value="CYTOCHROME P450 26"/>
    <property type="match status" value="1"/>
</dbReference>
<gene>
    <name evidence="9" type="ORF">JCGZ_11573</name>
</gene>
<accession>A0A067K503</accession>
<evidence type="ECO:0000256" key="1">
    <source>
        <dbReference type="ARBA" id="ARBA00004167"/>
    </source>
</evidence>
<dbReference type="OrthoDB" id="2789670at2759"/>
<proteinExistence type="inferred from homology"/>
<evidence type="ECO:0000313" key="10">
    <source>
        <dbReference type="Proteomes" id="UP000027138"/>
    </source>
</evidence>
<keyword evidence="8" id="KW-0503">Monooxygenase</keyword>
<comment type="subcellular location">
    <subcellularLocation>
        <location evidence="1">Membrane</location>
        <topology evidence="1">Single-pass membrane protein</topology>
    </subcellularLocation>
</comment>
<evidence type="ECO:0000313" key="9">
    <source>
        <dbReference type="EMBL" id="KDP31197.1"/>
    </source>
</evidence>
<evidence type="ECO:0000256" key="4">
    <source>
        <dbReference type="ARBA" id="ARBA00022723"/>
    </source>
</evidence>
<organism evidence="9 10">
    <name type="scientific">Jatropha curcas</name>
    <name type="common">Barbados nut</name>
    <dbReference type="NCBI Taxonomy" id="180498"/>
    <lineage>
        <taxon>Eukaryota</taxon>
        <taxon>Viridiplantae</taxon>
        <taxon>Streptophyta</taxon>
        <taxon>Embryophyta</taxon>
        <taxon>Tracheophyta</taxon>
        <taxon>Spermatophyta</taxon>
        <taxon>Magnoliopsida</taxon>
        <taxon>eudicotyledons</taxon>
        <taxon>Gunneridae</taxon>
        <taxon>Pentapetalae</taxon>
        <taxon>rosids</taxon>
        <taxon>fabids</taxon>
        <taxon>Malpighiales</taxon>
        <taxon>Euphorbiaceae</taxon>
        <taxon>Crotonoideae</taxon>
        <taxon>Jatropheae</taxon>
        <taxon>Jatropha</taxon>
    </lineage>
</organism>
<reference evidence="9 10" key="1">
    <citation type="journal article" date="2014" name="PLoS ONE">
        <title>Global Analysis of Gene Expression Profiles in Physic Nut (Jatropha curcas L.) Seedlings Exposed to Salt Stress.</title>
        <authorList>
            <person name="Zhang L."/>
            <person name="Zhang C."/>
            <person name="Wu P."/>
            <person name="Chen Y."/>
            <person name="Li M."/>
            <person name="Jiang H."/>
            <person name="Wu G."/>
        </authorList>
    </citation>
    <scope>NUCLEOTIDE SEQUENCE [LARGE SCALE GENOMIC DNA]</scope>
    <source>
        <strain evidence="10">cv. GZQX0401</strain>
        <tissue evidence="9">Young leaves</tissue>
    </source>
</reference>
<dbReference type="GO" id="GO:0020037">
    <property type="term" value="F:heme binding"/>
    <property type="evidence" value="ECO:0007669"/>
    <property type="project" value="InterPro"/>
</dbReference>
<evidence type="ECO:0000256" key="6">
    <source>
        <dbReference type="ARBA" id="ARBA00023004"/>
    </source>
</evidence>
<dbReference type="PANTHER" id="PTHR24286:SF12">
    <property type="entry name" value="CYTOCHROME P450 FAMILY PROTEIN, EXPRESSED"/>
    <property type="match status" value="1"/>
</dbReference>
<protein>
    <recommendedName>
        <fullName evidence="11">Ent-kaurenoic acid oxidase</fullName>
    </recommendedName>
</protein>
<dbReference type="KEGG" id="jcu:105640485"/>
<dbReference type="Proteomes" id="UP000027138">
    <property type="component" value="Unassembled WGS sequence"/>
</dbReference>
<comment type="similarity">
    <text evidence="2 8">Belongs to the cytochrome P450 family.</text>
</comment>